<dbReference type="Gene3D" id="1.20.1250.20">
    <property type="entry name" value="MFS general substrate transporter like domains"/>
    <property type="match status" value="1"/>
</dbReference>
<protein>
    <submittedName>
        <fullName evidence="2">Uncharacterized protein</fullName>
    </submittedName>
</protein>
<dbReference type="InterPro" id="IPR036259">
    <property type="entry name" value="MFS_trans_sf"/>
</dbReference>
<gene>
    <name evidence="2" type="ORF">ACFPPB_19200</name>
</gene>
<feature type="transmembrane region" description="Helical" evidence="1">
    <location>
        <begin position="97"/>
        <end position="117"/>
    </location>
</feature>
<proteinExistence type="predicted"/>
<organism evidence="2 3">
    <name type="scientific">Rhodanobacter terrae</name>
    <dbReference type="NCBI Taxonomy" id="418647"/>
    <lineage>
        <taxon>Bacteria</taxon>
        <taxon>Pseudomonadati</taxon>
        <taxon>Pseudomonadota</taxon>
        <taxon>Gammaproteobacteria</taxon>
        <taxon>Lysobacterales</taxon>
        <taxon>Rhodanobacteraceae</taxon>
        <taxon>Rhodanobacter</taxon>
    </lineage>
</organism>
<evidence type="ECO:0000313" key="3">
    <source>
        <dbReference type="Proteomes" id="UP001596111"/>
    </source>
</evidence>
<accession>A0ABW0T337</accession>
<keyword evidence="1" id="KW-1133">Transmembrane helix</keyword>
<keyword evidence="3" id="KW-1185">Reference proteome</keyword>
<name>A0ABW0T337_9GAMM</name>
<reference evidence="3" key="1">
    <citation type="journal article" date="2019" name="Int. J. Syst. Evol. Microbiol.">
        <title>The Global Catalogue of Microorganisms (GCM) 10K type strain sequencing project: providing services to taxonomists for standard genome sequencing and annotation.</title>
        <authorList>
            <consortium name="The Broad Institute Genomics Platform"/>
            <consortium name="The Broad Institute Genome Sequencing Center for Infectious Disease"/>
            <person name="Wu L."/>
            <person name="Ma J."/>
        </authorList>
    </citation>
    <scope>NUCLEOTIDE SEQUENCE [LARGE SCALE GENOMIC DNA]</scope>
    <source>
        <strain evidence="3">CGMCC 1.13587</strain>
    </source>
</reference>
<feature type="transmembrane region" description="Helical" evidence="1">
    <location>
        <begin position="70"/>
        <end position="91"/>
    </location>
</feature>
<sequence>MAFATAPVEIDSPECDWQLVVDRGPLSSIDEVSQRDLVSTWLPQAARLYYAKAAACADTRIRARARAIGFVYSWSRIAAAFAGLAIGYFLSAGGASAAAMFVAIAMVVGIVVIGIFLPKTKVISLETINR</sequence>
<dbReference type="Proteomes" id="UP001596111">
    <property type="component" value="Unassembled WGS sequence"/>
</dbReference>
<keyword evidence="1" id="KW-0472">Membrane</keyword>
<comment type="caution">
    <text evidence="2">The sequence shown here is derived from an EMBL/GenBank/DDBJ whole genome shotgun (WGS) entry which is preliminary data.</text>
</comment>
<evidence type="ECO:0000256" key="1">
    <source>
        <dbReference type="SAM" id="Phobius"/>
    </source>
</evidence>
<keyword evidence="1" id="KW-0812">Transmembrane</keyword>
<dbReference type="EMBL" id="JBHSNG010000039">
    <property type="protein sequence ID" value="MFC5583243.1"/>
    <property type="molecule type" value="Genomic_DNA"/>
</dbReference>
<evidence type="ECO:0000313" key="2">
    <source>
        <dbReference type="EMBL" id="MFC5583243.1"/>
    </source>
</evidence>
<dbReference type="RefSeq" id="WP_377330086.1">
    <property type="nucleotide sequence ID" value="NZ_JBHSNG010000039.1"/>
</dbReference>
<dbReference type="SUPFAM" id="SSF103473">
    <property type="entry name" value="MFS general substrate transporter"/>
    <property type="match status" value="1"/>
</dbReference>